<evidence type="ECO:0000313" key="1">
    <source>
        <dbReference type="EMBL" id="WKW85512.1"/>
    </source>
</evidence>
<dbReference type="EMBL" id="OR159659">
    <property type="protein sequence ID" value="WKW85512.1"/>
    <property type="molecule type" value="Genomic_DNA"/>
</dbReference>
<gene>
    <name evidence="1" type="primary">60</name>
    <name evidence="1" type="ORF">SEA_REYNAULD_60</name>
</gene>
<evidence type="ECO:0000313" key="2">
    <source>
        <dbReference type="Proteomes" id="UP001654496"/>
    </source>
</evidence>
<sequence length="71" mass="7807">MRYKAIIKVIDVDEEKGRGERGIIFEATIPAERVEEVSTKAMAVLDAALATPSKIVEIVNPEPSTQLHSPF</sequence>
<name>A0ACD4UI94_9CAUD</name>
<accession>A0ACD4UI94</accession>
<proteinExistence type="predicted"/>
<keyword evidence="2" id="KW-1185">Reference proteome</keyword>
<reference evidence="1" key="1">
    <citation type="submission" date="2023-06" db="EMBL/GenBank/DDBJ databases">
        <authorList>
            <person name="DeJong R.J."/>
            <person name="Yoon E."/>
            <person name="Radersma M."/>
            <person name="Veenstra M."/>
            <person name="Churu J."/>
            <person name="Moleakunnel K."/>
            <person name="Weaver G."/>
            <person name="Hill E."/>
            <person name="Janvier A."/>
            <person name="Harlow L."/>
            <person name="Kramer C."/>
            <person name="Seinen K."/>
            <person name="Chen A."/>
            <person name="Minasian M."/>
            <person name="Doorn S."/>
            <person name="Dole C."/>
            <person name="Ramsey F."/>
            <person name="Nieze J."/>
            <person name="Baker A."/>
            <person name="Swierenga S."/>
            <person name="White A."/>
            <person name="Howland A."/>
            <person name="Ko C."/>
            <person name="Russell D.A."/>
            <person name="Jacobs-Sera D."/>
            <person name="Hatfull G.F."/>
        </authorList>
    </citation>
    <scope>NUCLEOTIDE SEQUENCE</scope>
</reference>
<organism evidence="1 2">
    <name type="scientific">Rhodococcus phage Reynauld</name>
    <dbReference type="NCBI Taxonomy" id="3062845"/>
    <lineage>
        <taxon>Viruses</taxon>
        <taxon>Duplodnaviria</taxon>
        <taxon>Heunggongvirae</taxon>
        <taxon>Uroviricota</taxon>
        <taxon>Caudoviricetes</taxon>
        <taxon>Caudoviricetes incertae sedis</taxon>
        <taxon>Reynauldvirus</taxon>
        <taxon>Reynauldvirus reynauld</taxon>
    </lineage>
</organism>
<protein>
    <submittedName>
        <fullName evidence="1">Uncharacterized protein</fullName>
    </submittedName>
</protein>
<dbReference type="Proteomes" id="UP001654496">
    <property type="component" value="Segment"/>
</dbReference>